<evidence type="ECO:0000256" key="2">
    <source>
        <dbReference type="ARBA" id="ARBA00022786"/>
    </source>
</evidence>
<proteinExistence type="inferred from homology"/>
<feature type="domain" description="UBC core" evidence="5">
    <location>
        <begin position="141"/>
        <end position="294"/>
    </location>
</feature>
<dbReference type="InterPro" id="IPR023313">
    <property type="entry name" value="UBQ-conjugating_AS"/>
</dbReference>
<dbReference type="Pfam" id="PF00179">
    <property type="entry name" value="UQ_con"/>
    <property type="match status" value="2"/>
</dbReference>
<dbReference type="SUPFAM" id="SSF54495">
    <property type="entry name" value="UBC-like"/>
    <property type="match status" value="2"/>
</dbReference>
<dbReference type="InterPro" id="IPR050113">
    <property type="entry name" value="Ub_conjugating_enzyme"/>
</dbReference>
<dbReference type="PROSITE" id="PS00183">
    <property type="entry name" value="UBC_1"/>
    <property type="match status" value="1"/>
</dbReference>
<dbReference type="OrthoDB" id="6600758at2759"/>
<keyword evidence="1" id="KW-0808">Transferase</keyword>
<evidence type="ECO:0000259" key="5">
    <source>
        <dbReference type="PROSITE" id="PS50127"/>
    </source>
</evidence>
<dbReference type="SMART" id="SM00212">
    <property type="entry name" value="UBCc"/>
    <property type="match status" value="2"/>
</dbReference>
<dbReference type="GO" id="GO:0016740">
    <property type="term" value="F:transferase activity"/>
    <property type="evidence" value="ECO:0007669"/>
    <property type="project" value="UniProtKB-KW"/>
</dbReference>
<comment type="similarity">
    <text evidence="4">Belongs to the ubiquitin-conjugating enzyme family.</text>
</comment>
<dbReference type="InterPro" id="IPR000608">
    <property type="entry name" value="UBC"/>
</dbReference>
<evidence type="ECO:0000256" key="1">
    <source>
        <dbReference type="ARBA" id="ARBA00022679"/>
    </source>
</evidence>
<dbReference type="AlphaFoldDB" id="A0A2S2R2T9"/>
<dbReference type="GO" id="GO:0005524">
    <property type="term" value="F:ATP binding"/>
    <property type="evidence" value="ECO:0007669"/>
    <property type="project" value="UniProtKB-UniRule"/>
</dbReference>
<keyword evidence="2 4" id="KW-0833">Ubl conjugation pathway</keyword>
<feature type="active site" description="Glycyl thioester intermediate" evidence="3">
    <location>
        <position position="93"/>
    </location>
</feature>
<keyword evidence="4" id="KW-0547">Nucleotide-binding</keyword>
<gene>
    <name evidence="6" type="primary">ubc-9_1</name>
    <name evidence="6" type="ORF">g.80587</name>
</gene>
<feature type="domain" description="UBC core" evidence="5">
    <location>
        <begin position="4"/>
        <end position="132"/>
    </location>
</feature>
<dbReference type="Gene3D" id="3.10.110.10">
    <property type="entry name" value="Ubiquitin Conjugating Enzyme"/>
    <property type="match status" value="2"/>
</dbReference>
<keyword evidence="4" id="KW-0067">ATP-binding</keyword>
<name>A0A2S2R2T9_9HEMI</name>
<dbReference type="PANTHER" id="PTHR24067">
    <property type="entry name" value="UBIQUITIN-CONJUGATING ENZYME E2"/>
    <property type="match status" value="1"/>
</dbReference>
<organism evidence="6">
    <name type="scientific">Sipha flava</name>
    <name type="common">yellow sugarcane aphid</name>
    <dbReference type="NCBI Taxonomy" id="143950"/>
    <lineage>
        <taxon>Eukaryota</taxon>
        <taxon>Metazoa</taxon>
        <taxon>Ecdysozoa</taxon>
        <taxon>Arthropoda</taxon>
        <taxon>Hexapoda</taxon>
        <taxon>Insecta</taxon>
        <taxon>Pterygota</taxon>
        <taxon>Neoptera</taxon>
        <taxon>Paraneoptera</taxon>
        <taxon>Hemiptera</taxon>
        <taxon>Sternorrhyncha</taxon>
        <taxon>Aphidomorpha</taxon>
        <taxon>Aphidoidea</taxon>
        <taxon>Aphididae</taxon>
        <taxon>Sipha</taxon>
    </lineage>
</organism>
<evidence type="ECO:0000313" key="6">
    <source>
        <dbReference type="EMBL" id="MBY84351.1"/>
    </source>
</evidence>
<dbReference type="PROSITE" id="PS50127">
    <property type="entry name" value="UBC_2"/>
    <property type="match status" value="2"/>
</dbReference>
<protein>
    <submittedName>
        <fullName evidence="6">SUMO-conjugating enzyme UBC9</fullName>
    </submittedName>
</protein>
<sequence length="301" mass="35782">MSTTAINHLIEQRKEWKKNPLYRFVAKPSTNRDGSLNYMVWECRIPVAKFDYQEDKEHLLCMVFKNDYPLTPPHCMFLPRFLHPNVKPDGTICIPILGDDWIPSLKIRDILLKIYQIQWKPIFSIPVQQEVYFRDWNMSNIAQDTLEERRREWRRDPLFKFVAKAHINSDREMDMFRWKCFIPGKENTPWEGGVYKFTMLFCCRYPFNPPKCIFYPPLFHPNISVDGCIFLPLLDKKRDWTTTISIKQILLAIQEHLANPIISHSKRNLAGEYFLFKPDLYAEVIRKQASQLNTFNATVDT</sequence>
<evidence type="ECO:0000256" key="3">
    <source>
        <dbReference type="PROSITE-ProRule" id="PRU10133"/>
    </source>
</evidence>
<reference evidence="6" key="1">
    <citation type="submission" date="2018-04" db="EMBL/GenBank/DDBJ databases">
        <title>Transcriptome assembly of Sipha flava.</title>
        <authorList>
            <person name="Scully E.D."/>
            <person name="Geib S.M."/>
            <person name="Palmer N.A."/>
            <person name="Koch K."/>
            <person name="Bradshaw J."/>
            <person name="Heng-Moss T."/>
            <person name="Sarath G."/>
        </authorList>
    </citation>
    <scope>NUCLEOTIDE SEQUENCE</scope>
</reference>
<accession>A0A2S2R2T9</accession>
<dbReference type="InterPro" id="IPR016135">
    <property type="entry name" value="UBQ-conjugating_enzyme/RWD"/>
</dbReference>
<dbReference type="EMBL" id="GGMS01015148">
    <property type="protein sequence ID" value="MBY84351.1"/>
    <property type="molecule type" value="Transcribed_RNA"/>
</dbReference>
<evidence type="ECO:0000256" key="4">
    <source>
        <dbReference type="RuleBase" id="RU362109"/>
    </source>
</evidence>